<feature type="transmembrane region" description="Helical" evidence="9">
    <location>
        <begin position="196"/>
        <end position="215"/>
    </location>
</feature>
<organism evidence="11 12">
    <name type="scientific">Vreelandella aquamarina</name>
    <dbReference type="NCBI Taxonomy" id="77097"/>
    <lineage>
        <taxon>Bacteria</taxon>
        <taxon>Pseudomonadati</taxon>
        <taxon>Pseudomonadota</taxon>
        <taxon>Gammaproteobacteria</taxon>
        <taxon>Oceanospirillales</taxon>
        <taxon>Halomonadaceae</taxon>
        <taxon>Vreelandella</taxon>
    </lineage>
</organism>
<feature type="transmembrane region" description="Helical" evidence="9">
    <location>
        <begin position="398"/>
        <end position="415"/>
    </location>
</feature>
<evidence type="ECO:0000256" key="1">
    <source>
        <dbReference type="ARBA" id="ARBA00004651"/>
    </source>
</evidence>
<keyword evidence="5 9" id="KW-0812">Transmembrane</keyword>
<feature type="transmembrane region" description="Helical" evidence="9">
    <location>
        <begin position="302"/>
        <end position="323"/>
    </location>
</feature>
<feature type="transmembrane region" description="Helical" evidence="9">
    <location>
        <begin position="139"/>
        <end position="158"/>
    </location>
</feature>
<dbReference type="InterPro" id="IPR004638">
    <property type="entry name" value="EmrB-like"/>
</dbReference>
<dbReference type="RefSeq" id="WP_159342923.1">
    <property type="nucleotide sequence ID" value="NZ_CP024621.1"/>
</dbReference>
<feature type="compositionally biased region" description="Polar residues" evidence="8">
    <location>
        <begin position="470"/>
        <end position="486"/>
    </location>
</feature>
<feature type="transmembrane region" description="Helical" evidence="9">
    <location>
        <begin position="435"/>
        <end position="459"/>
    </location>
</feature>
<reference evidence="11 12" key="1">
    <citation type="submission" date="2017-10" db="EMBL/GenBank/DDBJ databases">
        <title>Coral associated bacteria.</title>
        <authorList>
            <person name="Wang X."/>
        </authorList>
    </citation>
    <scope>NUCLEOTIDE SEQUENCE [LARGE SCALE GENOMIC DNA]</scope>
    <source>
        <strain evidence="11 12">SCSIO 43005</strain>
    </source>
</reference>
<dbReference type="GO" id="GO:0022857">
    <property type="term" value="F:transmembrane transporter activity"/>
    <property type="evidence" value="ECO:0007669"/>
    <property type="project" value="InterPro"/>
</dbReference>
<feature type="transmembrane region" description="Helical" evidence="9">
    <location>
        <begin position="164"/>
        <end position="184"/>
    </location>
</feature>
<feature type="transmembrane region" description="Helical" evidence="9">
    <location>
        <begin position="227"/>
        <end position="246"/>
    </location>
</feature>
<keyword evidence="7 9" id="KW-0472">Membrane</keyword>
<dbReference type="Pfam" id="PF07690">
    <property type="entry name" value="MFS_1"/>
    <property type="match status" value="1"/>
</dbReference>
<name>A0A857GQB7_9GAMM</name>
<gene>
    <name evidence="11" type="ORF">CTT34_13705</name>
</gene>
<dbReference type="PANTHER" id="PTHR42718">
    <property type="entry name" value="MAJOR FACILITATOR SUPERFAMILY MULTIDRUG TRANSPORTER MFSC"/>
    <property type="match status" value="1"/>
</dbReference>
<dbReference type="KEGG" id="hmd:CTT34_13705"/>
<dbReference type="InterPro" id="IPR020846">
    <property type="entry name" value="MFS_dom"/>
</dbReference>
<feature type="domain" description="Major facilitator superfamily (MFS) profile" evidence="10">
    <location>
        <begin position="11"/>
        <end position="463"/>
    </location>
</feature>
<evidence type="ECO:0000256" key="7">
    <source>
        <dbReference type="ARBA" id="ARBA00023136"/>
    </source>
</evidence>
<keyword evidence="3" id="KW-0813">Transport</keyword>
<dbReference type="Gene3D" id="1.20.1720.10">
    <property type="entry name" value="Multidrug resistance protein D"/>
    <property type="match status" value="1"/>
</dbReference>
<evidence type="ECO:0000259" key="10">
    <source>
        <dbReference type="PROSITE" id="PS50850"/>
    </source>
</evidence>
<dbReference type="PANTHER" id="PTHR42718:SF9">
    <property type="entry name" value="MAJOR FACILITATOR SUPERFAMILY MULTIDRUG TRANSPORTER MFSC"/>
    <property type="match status" value="1"/>
</dbReference>
<dbReference type="AlphaFoldDB" id="A0A857GQB7"/>
<evidence type="ECO:0000256" key="6">
    <source>
        <dbReference type="ARBA" id="ARBA00022989"/>
    </source>
</evidence>
<dbReference type="GO" id="GO:0005886">
    <property type="term" value="C:plasma membrane"/>
    <property type="evidence" value="ECO:0007669"/>
    <property type="project" value="UniProtKB-SubCell"/>
</dbReference>
<protein>
    <submittedName>
        <fullName evidence="11">MFS transporter</fullName>
    </submittedName>
</protein>
<dbReference type="PROSITE" id="PS50850">
    <property type="entry name" value="MFS"/>
    <property type="match status" value="1"/>
</dbReference>
<dbReference type="Proteomes" id="UP000463949">
    <property type="component" value="Chromosome"/>
</dbReference>
<feature type="transmembrane region" description="Helical" evidence="9">
    <location>
        <begin position="77"/>
        <end position="95"/>
    </location>
</feature>
<feature type="transmembrane region" description="Helical" evidence="9">
    <location>
        <begin position="50"/>
        <end position="70"/>
    </location>
</feature>
<proteinExistence type="inferred from homology"/>
<comment type="similarity">
    <text evidence="2">Belongs to the major facilitator superfamily. EmrB family.</text>
</comment>
<evidence type="ECO:0000256" key="4">
    <source>
        <dbReference type="ARBA" id="ARBA00022475"/>
    </source>
</evidence>
<dbReference type="SUPFAM" id="SSF103473">
    <property type="entry name" value="MFS general substrate transporter"/>
    <property type="match status" value="1"/>
</dbReference>
<keyword evidence="4" id="KW-1003">Cell membrane</keyword>
<evidence type="ECO:0000313" key="11">
    <source>
        <dbReference type="EMBL" id="QHD50666.1"/>
    </source>
</evidence>
<evidence type="ECO:0000256" key="3">
    <source>
        <dbReference type="ARBA" id="ARBA00022448"/>
    </source>
</evidence>
<evidence type="ECO:0000256" key="9">
    <source>
        <dbReference type="SAM" id="Phobius"/>
    </source>
</evidence>
<dbReference type="Gene3D" id="1.20.1250.20">
    <property type="entry name" value="MFS general substrate transporter like domains"/>
    <property type="match status" value="1"/>
</dbReference>
<sequence length="486" mass="51400">MPNATSNGKKVLISVLLGTFTVSLNNSALNLAVAELMVTFNASATQVSWVVTIFMIAMAMTMPLTGYLAGRWGRKTVYLLGLCGFLAGSGLGALAQHLNGIIVARGVQGIAAGLMIPLSLSLIFSAYPHEQRGRASGVWGFAVMMAPAIGPTVGGLLLEISHWRALFLMNMPFAILGLICGYRYLSADSRPPQRRFDLAGFCLITLGIGGVLLSLNGVETLSDLLRPATLLPLLLGAIALTLFIRVERQQAEPLLDLSLFNHHRFRYSVLLASLQSIILFGCILLIPLWMQNTLGFSPLTTGLVFLATALAAAACSPIAGRWIDRAPPQWCIGLGLIATVISLIGLGTLSATTPVWIIAAWMGLRGMGLGFAYLPATTVGMKELPEQQVAQASAMNNMARRLVSSLGVVALSVYYDMSVRASLDLGTSYSEASASALHVAFFALAGIALACLPLAWVLGRAGVPPDMAMPSSSNSPPQTSLQGRAK</sequence>
<evidence type="ECO:0000256" key="8">
    <source>
        <dbReference type="SAM" id="MobiDB-lite"/>
    </source>
</evidence>
<dbReference type="EMBL" id="CP024621">
    <property type="protein sequence ID" value="QHD50666.1"/>
    <property type="molecule type" value="Genomic_DNA"/>
</dbReference>
<feature type="transmembrane region" description="Helical" evidence="9">
    <location>
        <begin position="107"/>
        <end position="127"/>
    </location>
</feature>
<dbReference type="InterPro" id="IPR036259">
    <property type="entry name" value="MFS_trans_sf"/>
</dbReference>
<comment type="subcellular location">
    <subcellularLocation>
        <location evidence="1">Cell membrane</location>
        <topology evidence="1">Multi-pass membrane protein</topology>
    </subcellularLocation>
</comment>
<feature type="transmembrane region" description="Helical" evidence="9">
    <location>
        <begin position="330"/>
        <end position="349"/>
    </location>
</feature>
<feature type="transmembrane region" description="Helical" evidence="9">
    <location>
        <begin position="355"/>
        <end position="377"/>
    </location>
</feature>
<evidence type="ECO:0000256" key="5">
    <source>
        <dbReference type="ARBA" id="ARBA00022692"/>
    </source>
</evidence>
<accession>A0A857GQB7</accession>
<evidence type="ECO:0000313" key="12">
    <source>
        <dbReference type="Proteomes" id="UP000463949"/>
    </source>
</evidence>
<feature type="region of interest" description="Disordered" evidence="8">
    <location>
        <begin position="467"/>
        <end position="486"/>
    </location>
</feature>
<evidence type="ECO:0000256" key="2">
    <source>
        <dbReference type="ARBA" id="ARBA00008537"/>
    </source>
</evidence>
<dbReference type="NCBIfam" id="TIGR00711">
    <property type="entry name" value="efflux_EmrB"/>
    <property type="match status" value="1"/>
</dbReference>
<keyword evidence="6 9" id="KW-1133">Transmembrane helix</keyword>
<feature type="transmembrane region" description="Helical" evidence="9">
    <location>
        <begin position="267"/>
        <end position="290"/>
    </location>
</feature>
<dbReference type="OrthoDB" id="9812221at2"/>
<dbReference type="InterPro" id="IPR011701">
    <property type="entry name" value="MFS"/>
</dbReference>